<dbReference type="NCBIfam" id="TIGR00229">
    <property type="entry name" value="sensory_box"/>
    <property type="match status" value="1"/>
</dbReference>
<feature type="region of interest" description="Disordered" evidence="5">
    <location>
        <begin position="236"/>
        <end position="255"/>
    </location>
</feature>
<evidence type="ECO:0000256" key="4">
    <source>
        <dbReference type="ARBA" id="ARBA00029500"/>
    </source>
</evidence>
<dbReference type="EMBL" id="CP011307">
    <property type="protein sequence ID" value="ALP94280.1"/>
    <property type="molecule type" value="Genomic_DNA"/>
</dbReference>
<dbReference type="InterPro" id="IPR002078">
    <property type="entry name" value="Sigma_54_int"/>
</dbReference>
<dbReference type="PROSITE" id="PS50045">
    <property type="entry name" value="SIGMA54_INTERACT_4"/>
    <property type="match status" value="1"/>
</dbReference>
<keyword evidence="3" id="KW-0067">ATP-binding</keyword>
<evidence type="ECO:0000256" key="5">
    <source>
        <dbReference type="SAM" id="MobiDB-lite"/>
    </source>
</evidence>
<dbReference type="FunFam" id="3.40.50.300:FF:000006">
    <property type="entry name" value="DNA-binding transcriptional regulator NtrC"/>
    <property type="match status" value="1"/>
</dbReference>
<dbReference type="CDD" id="cd00130">
    <property type="entry name" value="PAS"/>
    <property type="match status" value="1"/>
</dbReference>
<dbReference type="PANTHER" id="PTHR32071:SF57">
    <property type="entry name" value="C4-DICARBOXYLATE TRANSPORT TRANSCRIPTIONAL REGULATORY PROTEIN DCTD"/>
    <property type="match status" value="1"/>
</dbReference>
<dbReference type="SMART" id="SM00091">
    <property type="entry name" value="PAS"/>
    <property type="match status" value="2"/>
</dbReference>
<dbReference type="Pfam" id="PF18024">
    <property type="entry name" value="HTH_50"/>
    <property type="match status" value="1"/>
</dbReference>
<dbReference type="InterPro" id="IPR009057">
    <property type="entry name" value="Homeodomain-like_sf"/>
</dbReference>
<dbReference type="GO" id="GO:0003677">
    <property type="term" value="F:DNA binding"/>
    <property type="evidence" value="ECO:0007669"/>
    <property type="project" value="UniProtKB-KW"/>
</dbReference>
<gene>
    <name evidence="8" type="ORF">IB211_01889c</name>
</gene>
<protein>
    <recommendedName>
        <fullName evidence="4">HTH-type transcriptional regulatory protein TyrR</fullName>
    </recommendedName>
</protein>
<dbReference type="InterPro" id="IPR030828">
    <property type="entry name" value="HTH_TyrR"/>
</dbReference>
<dbReference type="PANTHER" id="PTHR32071">
    <property type="entry name" value="TRANSCRIPTIONAL REGULATORY PROTEIN"/>
    <property type="match status" value="1"/>
</dbReference>
<evidence type="ECO:0000259" key="6">
    <source>
        <dbReference type="PROSITE" id="PS50045"/>
    </source>
</evidence>
<dbReference type="Pfam" id="PF25601">
    <property type="entry name" value="AAA_lid_14"/>
    <property type="match status" value="1"/>
</dbReference>
<evidence type="ECO:0000259" key="7">
    <source>
        <dbReference type="PROSITE" id="PS50112"/>
    </source>
</evidence>
<dbReference type="InterPro" id="IPR000014">
    <property type="entry name" value="PAS"/>
</dbReference>
<dbReference type="SUPFAM" id="SSF52540">
    <property type="entry name" value="P-loop containing nucleoside triphosphate hydrolases"/>
    <property type="match status" value="1"/>
</dbReference>
<dbReference type="NCBIfam" id="TIGR04381">
    <property type="entry name" value="HTH_TypR"/>
    <property type="match status" value="1"/>
</dbReference>
<dbReference type="InterPro" id="IPR058031">
    <property type="entry name" value="AAA_lid_NorR"/>
</dbReference>
<dbReference type="SUPFAM" id="SSF55785">
    <property type="entry name" value="PYP-like sensor domain (PAS domain)"/>
    <property type="match status" value="1"/>
</dbReference>
<dbReference type="Pfam" id="PF00158">
    <property type="entry name" value="Sigma54_activat"/>
    <property type="match status" value="1"/>
</dbReference>
<sequence length="577" mass="64924">MEIYKKCLSTIKCSLAVVDRDGVILYCNSGFEQELSEEQGALVGRDIQGTPVYNTQMAGSFTEEWVYMQEMPKDFYVIHYMPFDIPLDFGLLTITPSDILIKSQNKAGSEPMIPKELQSIFELSFDGLFITDGQGRILMVNSSWEKLTGFSRDDVLGRRANDLVAEGKYTQSVAELVLKTGQTETIQLEITDGERTKQKILATGVPIFDANGKVWRVVANIRDMEMFSQINSLDRKQRFKSEESPQPHAESSVDKPEVIVKSQAMQHTMDMIARVAKTDATVLFSGETGVGKDVAAHMLHSLSDRSHRPYIQLNCAAIPGPLLESELFGYVSGAFTGAKRGGKMGLFEVAQGGTLLLDEIGELPLELQAKILRVLQNKEVFKVGSSKAKALDVRIIAATNRDLKRMVGEKQFRADLYFRLCVMNIVVPPLRERKEEIPYLISHFLKVFNNKYGRSVALDERALSLLVQNEWVGNVRELKNLVERLVIMGDSVITPEHLPLEYQWSTVKLSTSSSLRQAKDEVEYEILRQVAGIYPSTRKIAKALGVSQSTIIRKLKYYQIMGENGRRYAQTKKEEKP</sequence>
<proteinExistence type="predicted"/>
<dbReference type="Proteomes" id="UP000064844">
    <property type="component" value="Chromosome"/>
</dbReference>
<dbReference type="CDD" id="cd00009">
    <property type="entry name" value="AAA"/>
    <property type="match status" value="1"/>
</dbReference>
<evidence type="ECO:0000313" key="9">
    <source>
        <dbReference type="Proteomes" id="UP000064844"/>
    </source>
</evidence>
<dbReference type="PROSITE" id="PS50112">
    <property type="entry name" value="PAS"/>
    <property type="match status" value="1"/>
</dbReference>
<dbReference type="InterPro" id="IPR025943">
    <property type="entry name" value="Sigma_54_int_dom_ATP-bd_2"/>
</dbReference>
<dbReference type="InterPro" id="IPR003593">
    <property type="entry name" value="AAA+_ATPase"/>
</dbReference>
<dbReference type="RefSeq" id="WP_058117851.1">
    <property type="nucleotide sequence ID" value="NZ_CP011307.1"/>
</dbReference>
<dbReference type="GO" id="GO:0006355">
    <property type="term" value="P:regulation of DNA-templated transcription"/>
    <property type="evidence" value="ECO:0007669"/>
    <property type="project" value="InterPro"/>
</dbReference>
<dbReference type="GO" id="GO:0005524">
    <property type="term" value="F:ATP binding"/>
    <property type="evidence" value="ECO:0007669"/>
    <property type="project" value="UniProtKB-KW"/>
</dbReference>
<keyword evidence="1" id="KW-0547">Nucleotide-binding</keyword>
<organism evidence="8 9">
    <name type="scientific">Intestinimonas butyriciproducens</name>
    <dbReference type="NCBI Taxonomy" id="1297617"/>
    <lineage>
        <taxon>Bacteria</taxon>
        <taxon>Bacillati</taxon>
        <taxon>Bacillota</taxon>
        <taxon>Clostridia</taxon>
        <taxon>Eubacteriales</taxon>
        <taxon>Intestinimonas</taxon>
    </lineage>
</organism>
<dbReference type="Gene3D" id="3.40.50.300">
    <property type="entry name" value="P-loop containing nucleotide triphosphate hydrolases"/>
    <property type="match status" value="1"/>
</dbReference>
<keyword evidence="9" id="KW-1185">Reference proteome</keyword>
<dbReference type="AlphaFoldDB" id="A0A0S2W4H5"/>
<dbReference type="Gene3D" id="1.10.8.60">
    <property type="match status" value="1"/>
</dbReference>
<dbReference type="Gene3D" id="3.30.450.20">
    <property type="entry name" value="PAS domain"/>
    <property type="match status" value="1"/>
</dbReference>
<name>A0A0S2W4H5_9FIRM</name>
<dbReference type="SUPFAM" id="SSF46689">
    <property type="entry name" value="Homeodomain-like"/>
    <property type="match status" value="1"/>
</dbReference>
<keyword evidence="2" id="KW-0058">Aromatic hydrocarbons catabolism</keyword>
<reference evidence="8 9" key="1">
    <citation type="journal article" date="2015" name="Nat. Commun.">
        <title>Production of butyrate from lysine and the Amadori product fructoselysine by a human gut commensal.</title>
        <authorList>
            <person name="Bui T.P."/>
            <person name="Ritari J."/>
            <person name="Boeren S."/>
            <person name="de Waard P."/>
            <person name="Plugge C.M."/>
            <person name="de Vos W.M."/>
        </authorList>
    </citation>
    <scope>NUCLEOTIDE SEQUENCE [LARGE SCALE GENOMIC DNA]</scope>
    <source>
        <strain evidence="8 9">AF211</strain>
    </source>
</reference>
<evidence type="ECO:0000313" key="8">
    <source>
        <dbReference type="EMBL" id="ALP94280.1"/>
    </source>
</evidence>
<evidence type="ECO:0000256" key="3">
    <source>
        <dbReference type="ARBA" id="ARBA00022840"/>
    </source>
</evidence>
<dbReference type="InterPro" id="IPR035965">
    <property type="entry name" value="PAS-like_dom_sf"/>
</dbReference>
<dbReference type="InterPro" id="IPR027417">
    <property type="entry name" value="P-loop_NTPase"/>
</dbReference>
<dbReference type="STRING" id="1297617.IB211_01889c"/>
<feature type="domain" description="Sigma-54 factor interaction" evidence="6">
    <location>
        <begin position="258"/>
        <end position="487"/>
    </location>
</feature>
<feature type="domain" description="PAS" evidence="7">
    <location>
        <begin position="113"/>
        <end position="158"/>
    </location>
</feature>
<accession>A0A0S2W4H5</accession>
<evidence type="ECO:0000256" key="1">
    <source>
        <dbReference type="ARBA" id="ARBA00022741"/>
    </source>
</evidence>
<dbReference type="Pfam" id="PF13426">
    <property type="entry name" value="PAS_9"/>
    <property type="match status" value="1"/>
</dbReference>
<dbReference type="Gene3D" id="1.10.10.60">
    <property type="entry name" value="Homeodomain-like"/>
    <property type="match status" value="1"/>
</dbReference>
<reference evidence="9" key="2">
    <citation type="submission" date="2015-04" db="EMBL/GenBank/DDBJ databases">
        <title>A butyrogenic pathway from the amino acid lysine in a human gut commensal.</title>
        <authorList>
            <person name="de Vos W.M."/>
            <person name="Bui N.T.P."/>
            <person name="Plugge C.M."/>
            <person name="Ritari J."/>
        </authorList>
    </citation>
    <scope>NUCLEOTIDE SEQUENCE [LARGE SCALE GENOMIC DNA]</scope>
    <source>
        <strain evidence="9">AF211</strain>
    </source>
</reference>
<evidence type="ECO:0000256" key="2">
    <source>
        <dbReference type="ARBA" id="ARBA00022797"/>
    </source>
</evidence>
<dbReference type="SMART" id="SM00382">
    <property type="entry name" value="AAA"/>
    <property type="match status" value="1"/>
</dbReference>
<dbReference type="KEGG" id="ibu:IB211_01889c"/>
<dbReference type="PROSITE" id="PS00676">
    <property type="entry name" value="SIGMA54_INTERACT_2"/>
    <property type="match status" value="1"/>
</dbReference>